<reference evidence="2" key="1">
    <citation type="submission" date="2022-12" db="EMBL/GenBank/DDBJ databases">
        <title>New Phytohabitans aurantiacus sp. RD004123 nov., an actinomycete isolated from soil.</title>
        <authorList>
            <person name="Triningsih D.W."/>
            <person name="Harunari E."/>
            <person name="Igarashi Y."/>
        </authorList>
    </citation>
    <scope>NUCLEOTIDE SEQUENCE</scope>
    <source>
        <strain evidence="2">RD004123</strain>
    </source>
</reference>
<sequence>MLFGEQLKHDYVQLIAFNRAINQERRAALRQQALDAQKRLADIQNELSELNQRRADSLDFIRNSDSLSKYKYWGKMQSWLSR</sequence>
<evidence type="ECO:0000256" key="1">
    <source>
        <dbReference type="SAM" id="Coils"/>
    </source>
</evidence>
<evidence type="ECO:0000313" key="3">
    <source>
        <dbReference type="Proteomes" id="UP001144280"/>
    </source>
</evidence>
<protein>
    <submittedName>
        <fullName evidence="2">Uncharacterized protein</fullName>
    </submittedName>
</protein>
<keyword evidence="3" id="KW-1185">Reference proteome</keyword>
<gene>
    <name evidence="2" type="ORF">Pa4123_57240</name>
</gene>
<evidence type="ECO:0000313" key="2">
    <source>
        <dbReference type="EMBL" id="GLI00448.1"/>
    </source>
</evidence>
<keyword evidence="1" id="KW-0175">Coiled coil</keyword>
<organism evidence="2 3">
    <name type="scientific">Phytohabitans aurantiacus</name>
    <dbReference type="NCBI Taxonomy" id="3016789"/>
    <lineage>
        <taxon>Bacteria</taxon>
        <taxon>Bacillati</taxon>
        <taxon>Actinomycetota</taxon>
        <taxon>Actinomycetes</taxon>
        <taxon>Micromonosporales</taxon>
        <taxon>Micromonosporaceae</taxon>
    </lineage>
</organism>
<accession>A0ABQ5R299</accession>
<dbReference type="EMBL" id="BSDI01000032">
    <property type="protein sequence ID" value="GLI00448.1"/>
    <property type="molecule type" value="Genomic_DNA"/>
</dbReference>
<proteinExistence type="predicted"/>
<dbReference type="Proteomes" id="UP001144280">
    <property type="component" value="Unassembled WGS sequence"/>
</dbReference>
<name>A0ABQ5R299_9ACTN</name>
<feature type="coiled-coil region" evidence="1">
    <location>
        <begin position="26"/>
        <end position="53"/>
    </location>
</feature>
<comment type="caution">
    <text evidence="2">The sequence shown here is derived from an EMBL/GenBank/DDBJ whole genome shotgun (WGS) entry which is preliminary data.</text>
</comment>